<evidence type="ECO:0000256" key="3">
    <source>
        <dbReference type="ARBA" id="ARBA00022763"/>
    </source>
</evidence>
<feature type="domain" description="HhH-GPD" evidence="5">
    <location>
        <begin position="50"/>
        <end position="207"/>
    </location>
</feature>
<comment type="caution">
    <text evidence="6">The sequence shown here is derived from an EMBL/GenBank/DDBJ whole genome shotgun (WGS) entry which is preliminary data.</text>
</comment>
<dbReference type="InterPro" id="IPR051912">
    <property type="entry name" value="Alkylbase_DNA_Glycosylase/TA"/>
</dbReference>
<dbReference type="SUPFAM" id="SSF48150">
    <property type="entry name" value="DNA-glycosylase"/>
    <property type="match status" value="1"/>
</dbReference>
<reference evidence="7" key="1">
    <citation type="journal article" date="2019" name="Int. J. Syst. Evol. Microbiol.">
        <title>The Global Catalogue of Microorganisms (GCM) 10K type strain sequencing project: providing services to taxonomists for standard genome sequencing and annotation.</title>
        <authorList>
            <consortium name="The Broad Institute Genomics Platform"/>
            <consortium name="The Broad Institute Genome Sequencing Center for Infectious Disease"/>
            <person name="Wu L."/>
            <person name="Ma J."/>
        </authorList>
    </citation>
    <scope>NUCLEOTIDE SEQUENCE [LARGE SCALE GENOMIC DNA]</scope>
    <source>
        <strain evidence="7">JCM 30234</strain>
    </source>
</reference>
<dbReference type="PANTHER" id="PTHR43003:SF5">
    <property type="entry name" value="DNA-3-METHYLADENINE GLYCOSYLASE"/>
    <property type="match status" value="1"/>
</dbReference>
<evidence type="ECO:0000259" key="5">
    <source>
        <dbReference type="SMART" id="SM00478"/>
    </source>
</evidence>
<evidence type="ECO:0000313" key="7">
    <source>
        <dbReference type="Proteomes" id="UP001596620"/>
    </source>
</evidence>
<dbReference type="InterPro" id="IPR003265">
    <property type="entry name" value="HhH-GPD_domain"/>
</dbReference>
<dbReference type="SMART" id="SM00478">
    <property type="entry name" value="ENDO3c"/>
    <property type="match status" value="1"/>
</dbReference>
<dbReference type="Pfam" id="PF00730">
    <property type="entry name" value="HhH-GPD"/>
    <property type="match status" value="1"/>
</dbReference>
<keyword evidence="3" id="KW-0227">DNA damage</keyword>
<comment type="catalytic activity">
    <reaction evidence="1">
        <text>Hydrolysis of alkylated DNA, releasing 3-methyladenine, 3-methylguanine, 7-methylguanine and 7-methyladenine.</text>
        <dbReference type="EC" id="3.2.2.21"/>
    </reaction>
</comment>
<evidence type="ECO:0000256" key="2">
    <source>
        <dbReference type="ARBA" id="ARBA00012000"/>
    </source>
</evidence>
<dbReference type="InterPro" id="IPR011257">
    <property type="entry name" value="DNA_glycosylase"/>
</dbReference>
<protein>
    <recommendedName>
        <fullName evidence="2">DNA-3-methyladenine glycosylase II</fullName>
        <ecNumber evidence="2">3.2.2.21</ecNumber>
    </recommendedName>
</protein>
<sequence>MPSFVIQPSDEAVQTLAASDAQMQKLITVIGKVVVPMRPDYFRSLARSITGQQISVKAAETIFSRLEKRVEGHMTPEMICQVSDDQLRATGLSGQKTRYLRDLAAKIQDGTIDFTHLHALTNQAVIKQLTAIKGIGKWTAEMFLIFSLGRMNVLATDDVGLQRGAKWLYDTDESTRKQILLDKQKVWTPHLTIASFYLWKIVDLGYDKAYLSIEDIT</sequence>
<proteinExistence type="predicted"/>
<dbReference type="Proteomes" id="UP001596620">
    <property type="component" value="Unassembled WGS sequence"/>
</dbReference>
<dbReference type="PANTHER" id="PTHR43003">
    <property type="entry name" value="DNA-3-METHYLADENINE GLYCOSYLASE"/>
    <property type="match status" value="1"/>
</dbReference>
<dbReference type="EC" id="3.2.2.21" evidence="2"/>
<keyword evidence="4" id="KW-0234">DNA repair</keyword>
<keyword evidence="7" id="KW-1185">Reference proteome</keyword>
<evidence type="ECO:0000256" key="1">
    <source>
        <dbReference type="ARBA" id="ARBA00000086"/>
    </source>
</evidence>
<evidence type="ECO:0000256" key="4">
    <source>
        <dbReference type="ARBA" id="ARBA00023204"/>
    </source>
</evidence>
<name>A0ABW2UNX9_9BACI</name>
<dbReference type="EMBL" id="JBHTGR010000001">
    <property type="protein sequence ID" value="MFC7745632.1"/>
    <property type="molecule type" value="Genomic_DNA"/>
</dbReference>
<accession>A0ABW2UNX9</accession>
<organism evidence="6 7">
    <name type="scientific">Lentibacillus kimchii</name>
    <dbReference type="NCBI Taxonomy" id="1542911"/>
    <lineage>
        <taxon>Bacteria</taxon>
        <taxon>Bacillati</taxon>
        <taxon>Bacillota</taxon>
        <taxon>Bacilli</taxon>
        <taxon>Bacillales</taxon>
        <taxon>Bacillaceae</taxon>
        <taxon>Lentibacillus</taxon>
    </lineage>
</organism>
<evidence type="ECO:0000313" key="6">
    <source>
        <dbReference type="EMBL" id="MFC7745632.1"/>
    </source>
</evidence>
<dbReference type="Gene3D" id="1.10.1670.40">
    <property type="match status" value="1"/>
</dbReference>
<dbReference type="RefSeq" id="WP_382357111.1">
    <property type="nucleotide sequence ID" value="NZ_JBHTGR010000001.1"/>
</dbReference>
<dbReference type="Gene3D" id="1.10.340.30">
    <property type="entry name" value="Hypothetical protein, domain 2"/>
    <property type="match status" value="1"/>
</dbReference>
<gene>
    <name evidence="6" type="ORF">ACFQU8_00065</name>
</gene>
<dbReference type="CDD" id="cd00056">
    <property type="entry name" value="ENDO3c"/>
    <property type="match status" value="1"/>
</dbReference>